<proteinExistence type="predicted"/>
<feature type="domain" description="Reverse transcriptase Ty1/copia-type" evidence="1">
    <location>
        <begin position="60"/>
        <end position="133"/>
    </location>
</feature>
<organism evidence="2 3">
    <name type="scientific">Lithospermum erythrorhizon</name>
    <name type="common">Purple gromwell</name>
    <name type="synonym">Lithospermum officinale var. erythrorhizon</name>
    <dbReference type="NCBI Taxonomy" id="34254"/>
    <lineage>
        <taxon>Eukaryota</taxon>
        <taxon>Viridiplantae</taxon>
        <taxon>Streptophyta</taxon>
        <taxon>Embryophyta</taxon>
        <taxon>Tracheophyta</taxon>
        <taxon>Spermatophyta</taxon>
        <taxon>Magnoliopsida</taxon>
        <taxon>eudicotyledons</taxon>
        <taxon>Gunneridae</taxon>
        <taxon>Pentapetalae</taxon>
        <taxon>asterids</taxon>
        <taxon>lamiids</taxon>
        <taxon>Boraginales</taxon>
        <taxon>Boraginaceae</taxon>
        <taxon>Boraginoideae</taxon>
        <taxon>Lithospermeae</taxon>
        <taxon>Lithospermum</taxon>
    </lineage>
</organism>
<accession>A0AAV3S136</accession>
<dbReference type="Proteomes" id="UP001454036">
    <property type="component" value="Unassembled WGS sequence"/>
</dbReference>
<evidence type="ECO:0000259" key="1">
    <source>
        <dbReference type="Pfam" id="PF07727"/>
    </source>
</evidence>
<gene>
    <name evidence="2" type="ORF">LIER_34202</name>
</gene>
<keyword evidence="3" id="KW-1185">Reference proteome</keyword>
<dbReference type="InterPro" id="IPR013103">
    <property type="entry name" value="RVT_2"/>
</dbReference>
<reference evidence="2 3" key="1">
    <citation type="submission" date="2024-01" db="EMBL/GenBank/DDBJ databases">
        <title>The complete chloroplast genome sequence of Lithospermum erythrorhizon: insights into the phylogenetic relationship among Boraginaceae species and the maternal lineages of purple gromwells.</title>
        <authorList>
            <person name="Okada T."/>
            <person name="Watanabe K."/>
        </authorList>
    </citation>
    <scope>NUCLEOTIDE SEQUENCE [LARGE SCALE GENOMIC DNA]</scope>
</reference>
<dbReference type="Pfam" id="PF07727">
    <property type="entry name" value="RVT_2"/>
    <property type="match status" value="1"/>
</dbReference>
<protein>
    <recommendedName>
        <fullName evidence="1">Reverse transcriptase Ty1/copia-type domain-containing protein</fullName>
    </recommendedName>
</protein>
<name>A0AAV3S136_LITER</name>
<sequence length="136" mass="15696">MVLDHELSDPATFEEATKCEKWQEAMRAELNSIDPQQNQPPSSVVNRDLSSLSVKTCTNIDNLRVRGELEEVVYVDQPQVYVKKGMEHMVYKLDKALYGLKQTPRAWFNKIEAHFNQEGFLKCDSEQTLFTKRNSA</sequence>
<dbReference type="AlphaFoldDB" id="A0AAV3S136"/>
<evidence type="ECO:0000313" key="2">
    <source>
        <dbReference type="EMBL" id="GAA0186914.1"/>
    </source>
</evidence>
<comment type="caution">
    <text evidence="2">The sequence shown here is derived from an EMBL/GenBank/DDBJ whole genome shotgun (WGS) entry which is preliminary data.</text>
</comment>
<dbReference type="EMBL" id="BAABME010014165">
    <property type="protein sequence ID" value="GAA0186914.1"/>
    <property type="molecule type" value="Genomic_DNA"/>
</dbReference>
<evidence type="ECO:0000313" key="3">
    <source>
        <dbReference type="Proteomes" id="UP001454036"/>
    </source>
</evidence>